<reference evidence="1" key="1">
    <citation type="submission" date="2021-02" db="EMBL/GenBank/DDBJ databases">
        <authorList>
            <person name="Nowell W R."/>
        </authorList>
    </citation>
    <scope>NUCLEOTIDE SEQUENCE</scope>
</reference>
<organism evidence="1 2">
    <name type="scientific">Rotaria sordida</name>
    <dbReference type="NCBI Taxonomy" id="392033"/>
    <lineage>
        <taxon>Eukaryota</taxon>
        <taxon>Metazoa</taxon>
        <taxon>Spiralia</taxon>
        <taxon>Gnathifera</taxon>
        <taxon>Rotifera</taxon>
        <taxon>Eurotatoria</taxon>
        <taxon>Bdelloidea</taxon>
        <taxon>Philodinida</taxon>
        <taxon>Philodinidae</taxon>
        <taxon>Rotaria</taxon>
    </lineage>
</organism>
<sequence>MPKSRKKGDTSKNVINSIVPPIPLLDSIRAQIQTPDEQNNDTESDIDNLKVSTAGWQCDIDDWSDKKASNNGPDKFPQTIRSLERKNEQAKKNKIFSLTQINNDVDGNKMENQEHIDNRIKKTSSKDIDLLNLTSIVSDLITGKRDESAYTDFLSILQHFSVHTLRDDHLEETVYHLIQAAVSFIRSNEDRFDPFKLQECYRQRSIIKTNSS</sequence>
<dbReference type="AlphaFoldDB" id="A0A813TGQ1"/>
<dbReference type="EMBL" id="CAJNOT010000056">
    <property type="protein sequence ID" value="CAF0808028.1"/>
    <property type="molecule type" value="Genomic_DNA"/>
</dbReference>
<name>A0A813TGQ1_9BILA</name>
<protein>
    <submittedName>
        <fullName evidence="1">Uncharacterized protein</fullName>
    </submittedName>
</protein>
<dbReference type="Proteomes" id="UP000663864">
    <property type="component" value="Unassembled WGS sequence"/>
</dbReference>
<comment type="caution">
    <text evidence="1">The sequence shown here is derived from an EMBL/GenBank/DDBJ whole genome shotgun (WGS) entry which is preliminary data.</text>
</comment>
<evidence type="ECO:0000313" key="2">
    <source>
        <dbReference type="Proteomes" id="UP000663864"/>
    </source>
</evidence>
<accession>A0A813TGQ1</accession>
<gene>
    <name evidence="1" type="ORF">ZHD862_LOCUS2767</name>
</gene>
<evidence type="ECO:0000313" key="1">
    <source>
        <dbReference type="EMBL" id="CAF0808028.1"/>
    </source>
</evidence>
<proteinExistence type="predicted"/>